<comment type="similarity">
    <text evidence="2 6">Belongs to the 4-toluene sulfonate uptake permease (TSUP) (TC 2.A.102) family.</text>
</comment>
<dbReference type="PANTHER" id="PTHR43701">
    <property type="entry name" value="MEMBRANE TRANSPORTER PROTEIN MJ0441-RELATED"/>
    <property type="match status" value="1"/>
</dbReference>
<evidence type="ECO:0000256" key="5">
    <source>
        <dbReference type="ARBA" id="ARBA00023136"/>
    </source>
</evidence>
<feature type="transmembrane region" description="Helical" evidence="6">
    <location>
        <begin position="104"/>
        <end position="126"/>
    </location>
</feature>
<evidence type="ECO:0000313" key="8">
    <source>
        <dbReference type="Proteomes" id="UP000823909"/>
    </source>
</evidence>
<accession>A0A9D2RG68</accession>
<evidence type="ECO:0000313" key="7">
    <source>
        <dbReference type="EMBL" id="HJD43240.1"/>
    </source>
</evidence>
<evidence type="ECO:0000256" key="3">
    <source>
        <dbReference type="ARBA" id="ARBA00022692"/>
    </source>
</evidence>
<keyword evidence="4 6" id="KW-1133">Transmembrane helix</keyword>
<sequence length="263" mass="27479">MTVVFFLVSISSSIVGSICGIGGGVIIKPVLDAMGIMSVSSISFLSGCTVLAMSVVSVYKNVRAGTAKLNVRTATGLAVGAALGGVVGKSMFQMLKESVGNENAVGMTQAIVLIIITLGTLIYTVYKNRIKTKEYTNLVLCFVIGVLLGIMSSFLGIGGGPINLVVLAFFFSMSTKEAALSSLYIIMFSQITSLFQTIAAGTVPEVKIYYLVGMVVGGILGGTLGSKVNKKIDDDGVNKLFIALMIVIILINIYNAVKFGIAS</sequence>
<comment type="subcellular location">
    <subcellularLocation>
        <location evidence="6">Cell membrane</location>
        <topology evidence="6">Multi-pass membrane protein</topology>
    </subcellularLocation>
    <subcellularLocation>
        <location evidence="1">Membrane</location>
        <topology evidence="1">Multi-pass membrane protein</topology>
    </subcellularLocation>
</comment>
<protein>
    <recommendedName>
        <fullName evidence="6">Probable membrane transporter protein</fullName>
    </recommendedName>
</protein>
<evidence type="ECO:0000256" key="1">
    <source>
        <dbReference type="ARBA" id="ARBA00004141"/>
    </source>
</evidence>
<dbReference type="InterPro" id="IPR051598">
    <property type="entry name" value="TSUP/Inactive_protease-like"/>
</dbReference>
<feature type="transmembrane region" description="Helical" evidence="6">
    <location>
        <begin position="138"/>
        <end position="171"/>
    </location>
</feature>
<dbReference type="GO" id="GO:0005886">
    <property type="term" value="C:plasma membrane"/>
    <property type="evidence" value="ECO:0007669"/>
    <property type="project" value="UniProtKB-SubCell"/>
</dbReference>
<evidence type="ECO:0000256" key="6">
    <source>
        <dbReference type="RuleBase" id="RU363041"/>
    </source>
</evidence>
<dbReference type="EMBL" id="DWUU01000058">
    <property type="protein sequence ID" value="HJD43240.1"/>
    <property type="molecule type" value="Genomic_DNA"/>
</dbReference>
<name>A0A9D2RG68_9FIRM</name>
<feature type="transmembrane region" description="Helical" evidence="6">
    <location>
        <begin position="208"/>
        <end position="228"/>
    </location>
</feature>
<dbReference type="InterPro" id="IPR002781">
    <property type="entry name" value="TM_pro_TauE-like"/>
</dbReference>
<reference evidence="7" key="2">
    <citation type="submission" date="2021-04" db="EMBL/GenBank/DDBJ databases">
        <authorList>
            <person name="Gilroy R."/>
        </authorList>
    </citation>
    <scope>NUCLEOTIDE SEQUENCE</scope>
    <source>
        <strain evidence="7">ChiBcec15-3976</strain>
    </source>
</reference>
<dbReference type="AlphaFoldDB" id="A0A9D2RG68"/>
<keyword evidence="3 6" id="KW-0812">Transmembrane</keyword>
<keyword evidence="6" id="KW-1003">Cell membrane</keyword>
<evidence type="ECO:0000256" key="2">
    <source>
        <dbReference type="ARBA" id="ARBA00009142"/>
    </source>
</evidence>
<reference evidence="7" key="1">
    <citation type="journal article" date="2021" name="PeerJ">
        <title>Extensive microbial diversity within the chicken gut microbiome revealed by metagenomics and culture.</title>
        <authorList>
            <person name="Gilroy R."/>
            <person name="Ravi A."/>
            <person name="Getino M."/>
            <person name="Pursley I."/>
            <person name="Horton D.L."/>
            <person name="Alikhan N.F."/>
            <person name="Baker D."/>
            <person name="Gharbi K."/>
            <person name="Hall N."/>
            <person name="Watson M."/>
            <person name="Adriaenssens E.M."/>
            <person name="Foster-Nyarko E."/>
            <person name="Jarju S."/>
            <person name="Secka A."/>
            <person name="Antonio M."/>
            <person name="Oren A."/>
            <person name="Chaudhuri R.R."/>
            <person name="La Ragione R."/>
            <person name="Hildebrand F."/>
            <person name="Pallen M.J."/>
        </authorList>
    </citation>
    <scope>NUCLEOTIDE SEQUENCE</scope>
    <source>
        <strain evidence="7">ChiBcec15-3976</strain>
    </source>
</reference>
<evidence type="ECO:0000256" key="4">
    <source>
        <dbReference type="ARBA" id="ARBA00022989"/>
    </source>
</evidence>
<organism evidence="7 8">
    <name type="scientific">Candidatus Mediterraneibacter quadrami</name>
    <dbReference type="NCBI Taxonomy" id="2838684"/>
    <lineage>
        <taxon>Bacteria</taxon>
        <taxon>Bacillati</taxon>
        <taxon>Bacillota</taxon>
        <taxon>Clostridia</taxon>
        <taxon>Lachnospirales</taxon>
        <taxon>Lachnospiraceae</taxon>
        <taxon>Mediterraneibacter</taxon>
    </lineage>
</organism>
<proteinExistence type="inferred from homology"/>
<comment type="caution">
    <text evidence="7">The sequence shown here is derived from an EMBL/GenBank/DDBJ whole genome shotgun (WGS) entry which is preliminary data.</text>
</comment>
<feature type="transmembrane region" description="Helical" evidence="6">
    <location>
        <begin position="71"/>
        <end position="92"/>
    </location>
</feature>
<feature type="transmembrane region" description="Helical" evidence="6">
    <location>
        <begin position="5"/>
        <end position="27"/>
    </location>
</feature>
<feature type="transmembrane region" description="Helical" evidence="6">
    <location>
        <begin position="33"/>
        <end position="59"/>
    </location>
</feature>
<dbReference type="Pfam" id="PF01925">
    <property type="entry name" value="TauE"/>
    <property type="match status" value="1"/>
</dbReference>
<feature type="transmembrane region" description="Helical" evidence="6">
    <location>
        <begin position="240"/>
        <end position="257"/>
    </location>
</feature>
<gene>
    <name evidence="7" type="ORF">H9910_09615</name>
</gene>
<keyword evidence="5 6" id="KW-0472">Membrane</keyword>
<dbReference type="PANTHER" id="PTHR43701:SF2">
    <property type="entry name" value="MEMBRANE TRANSPORTER PROTEIN YJNA-RELATED"/>
    <property type="match status" value="1"/>
</dbReference>
<dbReference type="Proteomes" id="UP000823909">
    <property type="component" value="Unassembled WGS sequence"/>
</dbReference>